<feature type="domain" description="Ras-GEF" evidence="4">
    <location>
        <begin position="1351"/>
        <end position="1595"/>
    </location>
</feature>
<feature type="region of interest" description="Disordered" evidence="3">
    <location>
        <begin position="1"/>
        <end position="65"/>
    </location>
</feature>
<feature type="compositionally biased region" description="Polar residues" evidence="3">
    <location>
        <begin position="1145"/>
        <end position="1159"/>
    </location>
</feature>
<dbReference type="Gene3D" id="1.10.840.10">
    <property type="entry name" value="Ras guanine-nucleotide exchange factors catalytic domain"/>
    <property type="match status" value="1"/>
</dbReference>
<dbReference type="SUPFAM" id="SSF48366">
    <property type="entry name" value="Ras GEF"/>
    <property type="match status" value="1"/>
</dbReference>
<proteinExistence type="predicted"/>
<dbReference type="Gene3D" id="1.20.870.10">
    <property type="entry name" value="Son of sevenless (SoS) protein Chain: S domain 1"/>
    <property type="match status" value="1"/>
</dbReference>
<evidence type="ECO:0000259" key="4">
    <source>
        <dbReference type="PROSITE" id="PS50009"/>
    </source>
</evidence>
<dbReference type="GO" id="GO:0005886">
    <property type="term" value="C:plasma membrane"/>
    <property type="evidence" value="ECO:0007669"/>
    <property type="project" value="TreeGrafter"/>
</dbReference>
<feature type="region of interest" description="Disordered" evidence="3">
    <location>
        <begin position="1198"/>
        <end position="1222"/>
    </location>
</feature>
<feature type="compositionally biased region" description="Polar residues" evidence="3">
    <location>
        <begin position="1168"/>
        <end position="1177"/>
    </location>
</feature>
<evidence type="ECO:0000313" key="6">
    <source>
        <dbReference type="EMBL" id="KAK5705410.1"/>
    </source>
</evidence>
<feature type="compositionally biased region" description="Basic and acidic residues" evidence="3">
    <location>
        <begin position="110"/>
        <end position="125"/>
    </location>
</feature>
<dbReference type="PANTHER" id="PTHR23113">
    <property type="entry name" value="GUANINE NUCLEOTIDE EXCHANGE FACTOR"/>
    <property type="match status" value="1"/>
</dbReference>
<feature type="region of interest" description="Disordered" evidence="3">
    <location>
        <begin position="88"/>
        <end position="130"/>
    </location>
</feature>
<dbReference type="GO" id="GO:0005085">
    <property type="term" value="F:guanyl-nucleotide exchange factor activity"/>
    <property type="evidence" value="ECO:0007669"/>
    <property type="project" value="UniProtKB-KW"/>
</dbReference>
<evidence type="ECO:0000256" key="1">
    <source>
        <dbReference type="ARBA" id="ARBA00022658"/>
    </source>
</evidence>
<keyword evidence="1 2" id="KW-0344">Guanine-nucleotide releasing factor</keyword>
<gene>
    <name evidence="6" type="primary">LTE1</name>
    <name evidence="6" type="ORF">LTR97_002528</name>
</gene>
<feature type="compositionally biased region" description="Low complexity" evidence="3">
    <location>
        <begin position="728"/>
        <end position="741"/>
    </location>
</feature>
<evidence type="ECO:0000256" key="2">
    <source>
        <dbReference type="PROSITE-ProRule" id="PRU00168"/>
    </source>
</evidence>
<dbReference type="Pfam" id="PF00617">
    <property type="entry name" value="RasGEF"/>
    <property type="match status" value="1"/>
</dbReference>
<reference evidence="6" key="1">
    <citation type="submission" date="2023-08" db="EMBL/GenBank/DDBJ databases">
        <title>Black Yeasts Isolated from many extreme environments.</title>
        <authorList>
            <person name="Coleine C."/>
            <person name="Stajich J.E."/>
            <person name="Selbmann L."/>
        </authorList>
    </citation>
    <scope>NUCLEOTIDE SEQUENCE</scope>
    <source>
        <strain evidence="6">CCFEE 5810</strain>
    </source>
</reference>
<sequence>MDRSTISRKRRPDAPQPTETPAQAGDRRTQTQKLRRPNSGKIRTAKDSNEIIRVPRRTVPLEKASVDEDATARHFTVANVGPNGQLYLKPSRIPPQNFTQGPATPPDTSDGEHAKKDWFGSRHESNASGTWTPQLRAARIGAWDHAIPVPPLSLSNAQQKRRQRSHSFSTASERGPTPTFDSTDFQLLVNGKGAGGRPKSSVDLTDGLLDLAIPHYRLGTPRFSERGTAYLHSSMYTSTTTDDMRSSVMSRAEYDKLFPAPPGRAHASPAASRDPSLARLHPATAYSMTPTRTPPTPIASPSSTATITPTIFENVEAHANDPSIVRYNAQGRIAAATPARLVAQITSPVFLDYELLSDFFLTYRSFLASRELLEYLLARMRWAFGALTDAGRIVRVRTFVALRHWILNYFMDDFLPDISFRQRFCALVNELSHTLRQREDQGGSDMNIVGELKKCWRRTCATHWPVGDALDTSPETDILPGGGLDGSVSAASASTSSVPLRAQPSRADFRRVSAPLQIPAEPERPIPPGPGQESMMQAFGPHAGSVSTMRTASIPASPMSEQSLQVLSCSVPFLRHMKPMTEAQGRLRNARPVGPKRGPPVTEAQKRPRHGHKRSGSFSDALRDERTPLPSNKPESVDIRALSATTFTGGLVRGLLLQPSPAKVDLLIPISPGIDSRAVHFAGVEESYFPDRSGQNLGVKRIVGDVRRALSSRHRRQDSPTRSHGSHRSTNSSGSHTSGHQTRSEKAIQQSAWQELRGPPRVDTLGEKIGRSYDEAFLEANLPVPADEHAHRELAAQHYRESGIAPDEQERAMSLPRPEFERLDSRLTTGSRSIVIMDDTGFPKQTLGALPSVSSMSMDMTPQPLFRNPDELFAKIAAQEYHAGTAVPRSSSVGVESKAQLRRPSSDVHMHDLLVVPDSWQMDRAAPEGLGVPPLPDQARKSSGVHSPALDQPQILPQLRRRPGGDLKTAEHVHELEPLPRPDTFGSLSTISHSGPTSGVPSYQLSGTHFSGQNFASWRMPTTSVPDQKKDLVSLLSLEPNLRTSFEAEVTKLARIPDRTYDGGIEDTLRRLEGEAAASSVESAASQLSQREPPPSELHIAQANAPAVHAAESPALMSPRTETQGASIYHLSDSDAVYDYRLHSGSSHQYGSSEAQGSTAPVLPSAATVHNPQSPQSTIKSVAFAKDQTEKRIIEQVDRFTKSDSVPKSSTPQGSFLLDDNESLSDISTEIDHESGDECVGRSFFFDDTVDSDDDVPPLPFKGPPTPPSTVGAPQDQSPEMTPAALRSTDAAHKLKEAQSAPKLLSPNTDRQRMMLQQPPMPQLLAPELRRVRTAPAAQPPVHMPFVLAFESEVIAEQLTIIEKDALDEVDWKDLIGLHWQQTPPNVRNWVEYLKNENITGIDIVVARFNLVVKWVVSEVVLTSAPSERARCIAKYIHVAAQCHRLRNYASMYQITLALLSSDLARLHMTWALVAPVERQKLERLEKLCQPLRNFQNLRAEMETSNGQSGCIPFIGLYTHDLMYNAQKPARIEPDPPSKEAMINFERYQTAATIVKSLLRLIEASSKYIFHPHPEVLSRCLWLAALDDVEIVSRSKTLEQ</sequence>
<feature type="domain" description="N-terminal Ras-GEF" evidence="5">
    <location>
        <begin position="329"/>
        <end position="453"/>
    </location>
</feature>
<feature type="region of interest" description="Disordered" evidence="3">
    <location>
        <begin position="928"/>
        <end position="950"/>
    </location>
</feature>
<dbReference type="PANTHER" id="PTHR23113:SF363">
    <property type="entry name" value="PROTEIN SON OF SEVENLESS"/>
    <property type="match status" value="1"/>
</dbReference>
<dbReference type="PROSITE" id="PS50009">
    <property type="entry name" value="RASGEF_CAT"/>
    <property type="match status" value="1"/>
</dbReference>
<dbReference type="Proteomes" id="UP001310594">
    <property type="component" value="Unassembled WGS sequence"/>
</dbReference>
<dbReference type="EMBL" id="JAVRQU010000003">
    <property type="protein sequence ID" value="KAK5705410.1"/>
    <property type="molecule type" value="Genomic_DNA"/>
</dbReference>
<evidence type="ECO:0000313" key="7">
    <source>
        <dbReference type="Proteomes" id="UP001310594"/>
    </source>
</evidence>
<dbReference type="InterPro" id="IPR023578">
    <property type="entry name" value="Ras_GEF_dom_sf"/>
</dbReference>
<feature type="compositionally biased region" description="Polar residues" evidence="3">
    <location>
        <begin position="1203"/>
        <end position="1214"/>
    </location>
</feature>
<dbReference type="SMART" id="SM00229">
    <property type="entry name" value="RasGEFN"/>
    <property type="match status" value="1"/>
</dbReference>
<comment type="caution">
    <text evidence="6">The sequence shown here is derived from an EMBL/GenBank/DDBJ whole genome shotgun (WGS) entry which is preliminary data.</text>
</comment>
<dbReference type="PROSITE" id="PS50212">
    <property type="entry name" value="RASGEF_NTER"/>
    <property type="match status" value="1"/>
</dbReference>
<evidence type="ECO:0000259" key="5">
    <source>
        <dbReference type="PROSITE" id="PS50212"/>
    </source>
</evidence>
<dbReference type="CDD" id="cd06224">
    <property type="entry name" value="REM"/>
    <property type="match status" value="1"/>
</dbReference>
<feature type="compositionally biased region" description="Pro residues" evidence="3">
    <location>
        <begin position="1257"/>
        <end position="1268"/>
    </location>
</feature>
<dbReference type="SMART" id="SM00147">
    <property type="entry name" value="RasGEF"/>
    <property type="match status" value="1"/>
</dbReference>
<evidence type="ECO:0000256" key="3">
    <source>
        <dbReference type="SAM" id="MobiDB-lite"/>
    </source>
</evidence>
<dbReference type="InterPro" id="IPR036964">
    <property type="entry name" value="RASGEF_cat_dom_sf"/>
</dbReference>
<name>A0AAN7WF89_9PEZI</name>
<feature type="compositionally biased region" description="Low complexity" evidence="3">
    <location>
        <begin position="1075"/>
        <end position="1090"/>
    </location>
</feature>
<dbReference type="InterPro" id="IPR008937">
    <property type="entry name" value="Ras-like_GEF"/>
</dbReference>
<dbReference type="GO" id="GO:0007265">
    <property type="term" value="P:Ras protein signal transduction"/>
    <property type="evidence" value="ECO:0007669"/>
    <property type="project" value="TreeGrafter"/>
</dbReference>
<feature type="compositionally biased region" description="Basic residues" evidence="3">
    <location>
        <begin position="1"/>
        <end position="11"/>
    </location>
</feature>
<organism evidence="6 7">
    <name type="scientific">Elasticomyces elasticus</name>
    <dbReference type="NCBI Taxonomy" id="574655"/>
    <lineage>
        <taxon>Eukaryota</taxon>
        <taxon>Fungi</taxon>
        <taxon>Dikarya</taxon>
        <taxon>Ascomycota</taxon>
        <taxon>Pezizomycotina</taxon>
        <taxon>Dothideomycetes</taxon>
        <taxon>Dothideomycetidae</taxon>
        <taxon>Mycosphaerellales</taxon>
        <taxon>Teratosphaeriaceae</taxon>
        <taxon>Elasticomyces</taxon>
    </lineage>
</organism>
<protein>
    <submittedName>
        <fullName evidence="6">Guanine nucleotide exchange factor lte1</fullName>
    </submittedName>
</protein>
<feature type="region of interest" description="Disordered" evidence="3">
    <location>
        <begin position="1247"/>
        <end position="1283"/>
    </location>
</feature>
<feature type="region of interest" description="Disordered" evidence="3">
    <location>
        <begin position="152"/>
        <end position="184"/>
    </location>
</feature>
<accession>A0AAN7WF89</accession>
<dbReference type="InterPro" id="IPR001895">
    <property type="entry name" value="RASGEF_cat_dom"/>
</dbReference>
<dbReference type="Pfam" id="PF00618">
    <property type="entry name" value="RasGEF_N"/>
    <property type="match status" value="1"/>
</dbReference>
<feature type="region of interest" description="Disordered" evidence="3">
    <location>
        <begin position="708"/>
        <end position="766"/>
    </location>
</feature>
<feature type="region of interest" description="Disordered" evidence="3">
    <location>
        <begin position="1074"/>
        <end position="1096"/>
    </location>
</feature>
<feature type="region of interest" description="Disordered" evidence="3">
    <location>
        <begin position="582"/>
        <end position="636"/>
    </location>
</feature>
<dbReference type="InterPro" id="IPR000651">
    <property type="entry name" value="Ras-like_Gua-exchang_fac_N"/>
</dbReference>
<feature type="region of interest" description="Disordered" evidence="3">
    <location>
        <begin position="1145"/>
        <end position="1177"/>
    </location>
</feature>